<reference evidence="1 2" key="1">
    <citation type="journal article" date="2018" name="Sci. Rep.">
        <title>Genomic signatures of local adaptation to the degree of environmental predictability in rotifers.</title>
        <authorList>
            <person name="Franch-Gras L."/>
            <person name="Hahn C."/>
            <person name="Garcia-Roger E.M."/>
            <person name="Carmona M.J."/>
            <person name="Serra M."/>
            <person name="Gomez A."/>
        </authorList>
    </citation>
    <scope>NUCLEOTIDE SEQUENCE [LARGE SCALE GENOMIC DNA]</scope>
    <source>
        <strain evidence="1">HYR1</strain>
    </source>
</reference>
<accession>A0A3M7SK41</accession>
<dbReference type="Proteomes" id="UP000276133">
    <property type="component" value="Unassembled WGS sequence"/>
</dbReference>
<sequence length="134" mass="15024">MTSNKLVEFFFGFKKTDLLEGSIIDGSTDEDSSEDAESSNCTVGVLLAWCFIDGSTDEDSSEDAESACFFGFGIKLSNSSSTSLSESFKSFCFSLRFLYERLYVNQILVIGMLIMQVCWDEKWRYAKTTIPSNN</sequence>
<name>A0A3M7SK41_BRAPC</name>
<dbReference type="EMBL" id="REGN01001244">
    <property type="protein sequence ID" value="RNA36092.1"/>
    <property type="molecule type" value="Genomic_DNA"/>
</dbReference>
<dbReference type="AlphaFoldDB" id="A0A3M7SK41"/>
<protein>
    <submittedName>
        <fullName evidence="1">Uncharacterized protein</fullName>
    </submittedName>
</protein>
<evidence type="ECO:0000313" key="2">
    <source>
        <dbReference type="Proteomes" id="UP000276133"/>
    </source>
</evidence>
<organism evidence="1 2">
    <name type="scientific">Brachionus plicatilis</name>
    <name type="common">Marine rotifer</name>
    <name type="synonym">Brachionus muelleri</name>
    <dbReference type="NCBI Taxonomy" id="10195"/>
    <lineage>
        <taxon>Eukaryota</taxon>
        <taxon>Metazoa</taxon>
        <taxon>Spiralia</taxon>
        <taxon>Gnathifera</taxon>
        <taxon>Rotifera</taxon>
        <taxon>Eurotatoria</taxon>
        <taxon>Monogononta</taxon>
        <taxon>Pseudotrocha</taxon>
        <taxon>Ploima</taxon>
        <taxon>Brachionidae</taxon>
        <taxon>Brachionus</taxon>
    </lineage>
</organism>
<proteinExistence type="predicted"/>
<evidence type="ECO:0000313" key="1">
    <source>
        <dbReference type="EMBL" id="RNA36092.1"/>
    </source>
</evidence>
<comment type="caution">
    <text evidence="1">The sequence shown here is derived from an EMBL/GenBank/DDBJ whole genome shotgun (WGS) entry which is preliminary data.</text>
</comment>
<keyword evidence="2" id="KW-1185">Reference proteome</keyword>
<gene>
    <name evidence="1" type="ORF">BpHYR1_035014</name>
</gene>